<keyword evidence="5" id="KW-1185">Reference proteome</keyword>
<dbReference type="EMBL" id="JBHSLU010000082">
    <property type="protein sequence ID" value="MFC5508281.1"/>
    <property type="molecule type" value="Genomic_DNA"/>
</dbReference>
<dbReference type="SUPFAM" id="SSF55447">
    <property type="entry name" value="CO dehydrogenase flavoprotein C-terminal domain-like"/>
    <property type="match status" value="1"/>
</dbReference>
<dbReference type="SUPFAM" id="SSF56176">
    <property type="entry name" value="FAD-binding/transporter-associated domain-like"/>
    <property type="match status" value="1"/>
</dbReference>
<evidence type="ECO:0000256" key="2">
    <source>
        <dbReference type="ARBA" id="ARBA00022827"/>
    </source>
</evidence>
<dbReference type="InterPro" id="IPR016166">
    <property type="entry name" value="FAD-bd_PCMH"/>
</dbReference>
<dbReference type="InterPro" id="IPR036683">
    <property type="entry name" value="CO_DH_flav_C_dom_sf"/>
</dbReference>
<dbReference type="PROSITE" id="PS51387">
    <property type="entry name" value="FAD_PCMH"/>
    <property type="match status" value="1"/>
</dbReference>
<dbReference type="PANTHER" id="PTHR42659:SF1">
    <property type="entry name" value="OXIDOREDUCTASE"/>
    <property type="match status" value="1"/>
</dbReference>
<keyword evidence="2" id="KW-0274">FAD</keyword>
<dbReference type="InterPro" id="IPR036318">
    <property type="entry name" value="FAD-bd_PCMH-like_sf"/>
</dbReference>
<dbReference type="Gene3D" id="3.30.43.10">
    <property type="entry name" value="Uridine Diphospho-n-acetylenolpyruvylglucosamine Reductase, domain 2"/>
    <property type="match status" value="1"/>
</dbReference>
<evidence type="ECO:0000313" key="4">
    <source>
        <dbReference type="EMBL" id="MFC5508281.1"/>
    </source>
</evidence>
<dbReference type="RefSeq" id="WP_066723250.1">
    <property type="nucleotide sequence ID" value="NZ_JBHSLU010000082.1"/>
</dbReference>
<accession>A0ABW0P6L4</accession>
<dbReference type="Gene3D" id="3.30.390.50">
    <property type="entry name" value="CO dehydrogenase flavoprotein, C-terminal domain"/>
    <property type="match status" value="1"/>
</dbReference>
<evidence type="ECO:0000259" key="3">
    <source>
        <dbReference type="PROSITE" id="PS51387"/>
    </source>
</evidence>
<dbReference type="Pfam" id="PF03450">
    <property type="entry name" value="CO_deh_flav_C"/>
    <property type="match status" value="1"/>
</dbReference>
<dbReference type="InterPro" id="IPR051312">
    <property type="entry name" value="Diverse_Substr_Oxidored"/>
</dbReference>
<keyword evidence="1" id="KW-0285">Flavoprotein</keyword>
<protein>
    <submittedName>
        <fullName evidence="4">FAD binding domain-containing protein</fullName>
    </submittedName>
</protein>
<feature type="domain" description="FAD-binding PCMH-type" evidence="3">
    <location>
        <begin position="1"/>
        <end position="223"/>
    </location>
</feature>
<proteinExistence type="predicted"/>
<dbReference type="InterPro" id="IPR016169">
    <property type="entry name" value="FAD-bd_PCMH_sub2"/>
</dbReference>
<gene>
    <name evidence="4" type="ORF">ACFPN9_23845</name>
</gene>
<dbReference type="SMART" id="SM01092">
    <property type="entry name" value="CO_deh_flav_C"/>
    <property type="match status" value="1"/>
</dbReference>
<dbReference type="InterPro" id="IPR016167">
    <property type="entry name" value="FAD-bd_PCMH_sub1"/>
</dbReference>
<comment type="caution">
    <text evidence="4">The sequence shown here is derived from an EMBL/GenBank/DDBJ whole genome shotgun (WGS) entry which is preliminary data.</text>
</comment>
<dbReference type="Pfam" id="PF00941">
    <property type="entry name" value="FAD_binding_5"/>
    <property type="match status" value="1"/>
</dbReference>
<dbReference type="Gene3D" id="3.30.465.10">
    <property type="match status" value="2"/>
</dbReference>
<dbReference type="InterPro" id="IPR005107">
    <property type="entry name" value="CO_DH_flav_C"/>
</dbReference>
<sequence length="341" mass="35884">MNPYSYHRAGSIEDAVRALAASPDARIVAGGTNLIDLMKYGVETPAALVDITRIEALNGIAETEDGGLRIGALVPNTVVAEDARIAERYPLLASAILAGATPQLRNAATTGGNLNQRTRCYYFYDVKTPCNKREPGTGCGAIGGVNRIHAILGASEHCIATHPSDMCVGLAALGAEVRIQGPNGARSISFADYHRLPGDAPERDNTLQAGEIVEAVILPADAQAYAAHHSYLKLRDRLSYAFALVSVAAALDIRDGQIASARLALGGVAHKPWRREEAEALLVGGRADEAAFAAAATSLLAGAQGHEHNGFKIDLARRAILRSLRQAAAGTPQSQTDKRIA</sequence>
<dbReference type="Proteomes" id="UP001596060">
    <property type="component" value="Unassembled WGS sequence"/>
</dbReference>
<evidence type="ECO:0000313" key="5">
    <source>
        <dbReference type="Proteomes" id="UP001596060"/>
    </source>
</evidence>
<dbReference type="InterPro" id="IPR002346">
    <property type="entry name" value="Mopterin_DH_FAD-bd"/>
</dbReference>
<name>A0ABW0P6L4_9HYPH</name>
<reference evidence="5" key="1">
    <citation type="journal article" date="2019" name="Int. J. Syst. Evol. Microbiol.">
        <title>The Global Catalogue of Microorganisms (GCM) 10K type strain sequencing project: providing services to taxonomists for standard genome sequencing and annotation.</title>
        <authorList>
            <consortium name="The Broad Institute Genomics Platform"/>
            <consortium name="The Broad Institute Genome Sequencing Center for Infectious Disease"/>
            <person name="Wu L."/>
            <person name="Ma J."/>
        </authorList>
    </citation>
    <scope>NUCLEOTIDE SEQUENCE [LARGE SCALE GENOMIC DNA]</scope>
    <source>
        <strain evidence="5">CCUG 43117</strain>
    </source>
</reference>
<organism evidence="4 5">
    <name type="scientific">Bosea massiliensis</name>
    <dbReference type="NCBI Taxonomy" id="151419"/>
    <lineage>
        <taxon>Bacteria</taxon>
        <taxon>Pseudomonadati</taxon>
        <taxon>Pseudomonadota</taxon>
        <taxon>Alphaproteobacteria</taxon>
        <taxon>Hyphomicrobiales</taxon>
        <taxon>Boseaceae</taxon>
        <taxon>Bosea</taxon>
    </lineage>
</organism>
<evidence type="ECO:0000256" key="1">
    <source>
        <dbReference type="ARBA" id="ARBA00022630"/>
    </source>
</evidence>
<dbReference type="PANTHER" id="PTHR42659">
    <property type="entry name" value="XANTHINE DEHYDROGENASE SUBUNIT C-RELATED"/>
    <property type="match status" value="1"/>
</dbReference>